<dbReference type="Proteomes" id="UP000708208">
    <property type="component" value="Unassembled WGS sequence"/>
</dbReference>
<name>A0A8J2PWE3_9HEXA</name>
<comment type="caution">
    <text evidence="2">The sequence shown here is derived from an EMBL/GenBank/DDBJ whole genome shotgun (WGS) entry which is preliminary data.</text>
</comment>
<sequence length="93" mass="10019">MNDENVDDAMSNSTLTYLPQQSSSSSAPVPHNFETTSDLPQQGTTAAASTDRLKRKSLSSGVWSHFVKSVSGTRSREAGRQAVKCERAKTTEA</sequence>
<evidence type="ECO:0000313" key="3">
    <source>
        <dbReference type="Proteomes" id="UP000708208"/>
    </source>
</evidence>
<proteinExistence type="predicted"/>
<accession>A0A8J2PWE3</accession>
<reference evidence="2" key="1">
    <citation type="submission" date="2021-06" db="EMBL/GenBank/DDBJ databases">
        <authorList>
            <person name="Hodson N. C."/>
            <person name="Mongue J. A."/>
            <person name="Jaron S. K."/>
        </authorList>
    </citation>
    <scope>NUCLEOTIDE SEQUENCE</scope>
</reference>
<feature type="compositionally biased region" description="Polar residues" evidence="1">
    <location>
        <begin position="33"/>
        <end position="48"/>
    </location>
</feature>
<protein>
    <submittedName>
        <fullName evidence="2">Uncharacterized protein</fullName>
    </submittedName>
</protein>
<evidence type="ECO:0000313" key="2">
    <source>
        <dbReference type="EMBL" id="CAG7824295.1"/>
    </source>
</evidence>
<gene>
    <name evidence="2" type="ORF">AFUS01_LOCUS34458</name>
</gene>
<organism evidence="2 3">
    <name type="scientific">Allacma fusca</name>
    <dbReference type="NCBI Taxonomy" id="39272"/>
    <lineage>
        <taxon>Eukaryota</taxon>
        <taxon>Metazoa</taxon>
        <taxon>Ecdysozoa</taxon>
        <taxon>Arthropoda</taxon>
        <taxon>Hexapoda</taxon>
        <taxon>Collembola</taxon>
        <taxon>Symphypleona</taxon>
        <taxon>Sminthuridae</taxon>
        <taxon>Allacma</taxon>
    </lineage>
</organism>
<feature type="compositionally biased region" description="Basic and acidic residues" evidence="1">
    <location>
        <begin position="74"/>
        <end position="93"/>
    </location>
</feature>
<feature type="region of interest" description="Disordered" evidence="1">
    <location>
        <begin position="1"/>
        <end position="54"/>
    </location>
</feature>
<dbReference type="EMBL" id="CAJVCH010532269">
    <property type="protein sequence ID" value="CAG7824295.1"/>
    <property type="molecule type" value="Genomic_DNA"/>
</dbReference>
<feature type="compositionally biased region" description="Polar residues" evidence="1">
    <location>
        <begin position="10"/>
        <end position="19"/>
    </location>
</feature>
<evidence type="ECO:0000256" key="1">
    <source>
        <dbReference type="SAM" id="MobiDB-lite"/>
    </source>
</evidence>
<keyword evidence="3" id="KW-1185">Reference proteome</keyword>
<feature type="region of interest" description="Disordered" evidence="1">
    <location>
        <begin position="69"/>
        <end position="93"/>
    </location>
</feature>
<dbReference type="AlphaFoldDB" id="A0A8J2PWE3"/>